<dbReference type="EMBL" id="CALTRL010006455">
    <property type="protein sequence ID" value="CAH7690945.1"/>
    <property type="molecule type" value="Genomic_DNA"/>
</dbReference>
<dbReference type="Proteomes" id="UP001153365">
    <property type="component" value="Unassembled WGS sequence"/>
</dbReference>
<feature type="region of interest" description="Disordered" evidence="1">
    <location>
        <begin position="24"/>
        <end position="68"/>
    </location>
</feature>
<comment type="caution">
    <text evidence="2">The sequence shown here is derived from an EMBL/GenBank/DDBJ whole genome shotgun (WGS) entry which is preliminary data.</text>
</comment>
<protein>
    <submittedName>
        <fullName evidence="2">Uncharacterized protein</fullName>
    </submittedName>
</protein>
<evidence type="ECO:0000313" key="3">
    <source>
        <dbReference type="Proteomes" id="UP001153365"/>
    </source>
</evidence>
<sequence length="68" mass="7448">FLTFDGLKPSKESGVVEDLVKVDDRKEAKEGSKGGEEEVVVEGNGWHHWKKEQKLGGGAHQSQSVTDL</sequence>
<evidence type="ECO:0000256" key="1">
    <source>
        <dbReference type="SAM" id="MobiDB-lite"/>
    </source>
</evidence>
<dbReference type="AlphaFoldDB" id="A0AAV0BXB0"/>
<organism evidence="2 3">
    <name type="scientific">Phakopsora pachyrhizi</name>
    <name type="common">Asian soybean rust disease fungus</name>
    <dbReference type="NCBI Taxonomy" id="170000"/>
    <lineage>
        <taxon>Eukaryota</taxon>
        <taxon>Fungi</taxon>
        <taxon>Dikarya</taxon>
        <taxon>Basidiomycota</taxon>
        <taxon>Pucciniomycotina</taxon>
        <taxon>Pucciniomycetes</taxon>
        <taxon>Pucciniales</taxon>
        <taxon>Phakopsoraceae</taxon>
        <taxon>Phakopsora</taxon>
    </lineage>
</organism>
<gene>
    <name evidence="2" type="ORF">PPACK8108_LOCUS26440</name>
</gene>
<evidence type="ECO:0000313" key="2">
    <source>
        <dbReference type="EMBL" id="CAH7690945.1"/>
    </source>
</evidence>
<reference evidence="2" key="1">
    <citation type="submission" date="2022-06" db="EMBL/GenBank/DDBJ databases">
        <authorList>
            <consortium name="SYNGENTA / RWTH Aachen University"/>
        </authorList>
    </citation>
    <scope>NUCLEOTIDE SEQUENCE</scope>
</reference>
<feature type="non-terminal residue" evidence="2">
    <location>
        <position position="1"/>
    </location>
</feature>
<keyword evidence="3" id="KW-1185">Reference proteome</keyword>
<accession>A0AAV0BXB0</accession>
<name>A0AAV0BXB0_PHAPC</name>
<proteinExistence type="predicted"/>
<feature type="compositionally biased region" description="Basic and acidic residues" evidence="1">
    <location>
        <begin position="24"/>
        <end position="36"/>
    </location>
</feature>